<dbReference type="Proteomes" id="UP000317365">
    <property type="component" value="Chromosome"/>
</dbReference>
<protein>
    <submittedName>
        <fullName evidence="2">HAD family hydrolase</fullName>
    </submittedName>
</protein>
<dbReference type="InterPro" id="IPR036412">
    <property type="entry name" value="HAD-like_sf"/>
</dbReference>
<evidence type="ECO:0000256" key="1">
    <source>
        <dbReference type="ARBA" id="ARBA00022801"/>
    </source>
</evidence>
<gene>
    <name evidence="2" type="ORF">EXZ61_07440</name>
</gene>
<organism evidence="2 3">
    <name type="scientific">Rhodoferax aquaticus</name>
    <dbReference type="NCBI Taxonomy" id="2527691"/>
    <lineage>
        <taxon>Bacteria</taxon>
        <taxon>Pseudomonadati</taxon>
        <taxon>Pseudomonadota</taxon>
        <taxon>Betaproteobacteria</taxon>
        <taxon>Burkholderiales</taxon>
        <taxon>Comamonadaceae</taxon>
        <taxon>Rhodoferax</taxon>
    </lineage>
</organism>
<dbReference type="GO" id="GO:0016787">
    <property type="term" value="F:hydrolase activity"/>
    <property type="evidence" value="ECO:0007669"/>
    <property type="project" value="UniProtKB-KW"/>
</dbReference>
<dbReference type="KEGG" id="rhg:EXZ61_07440"/>
<dbReference type="Pfam" id="PF00702">
    <property type="entry name" value="Hydrolase"/>
    <property type="match status" value="1"/>
</dbReference>
<dbReference type="NCBIfam" id="TIGR01549">
    <property type="entry name" value="HAD-SF-IA-v1"/>
    <property type="match status" value="1"/>
</dbReference>
<dbReference type="Gene3D" id="3.40.50.1000">
    <property type="entry name" value="HAD superfamily/HAD-like"/>
    <property type="match status" value="1"/>
</dbReference>
<reference evidence="3" key="1">
    <citation type="submission" date="2019-02" db="EMBL/GenBank/DDBJ databases">
        <title>Complete genome sequence of Rhodoferax sp. Gr-4.</title>
        <authorList>
            <person name="Jin L."/>
        </authorList>
    </citation>
    <scope>NUCLEOTIDE SEQUENCE [LARGE SCALE GENOMIC DNA]</scope>
    <source>
        <strain evidence="3">Gr-4</strain>
    </source>
</reference>
<name>A0A515EVK6_9BURK</name>
<proteinExistence type="predicted"/>
<dbReference type="Gene3D" id="1.20.120.1600">
    <property type="match status" value="1"/>
</dbReference>
<dbReference type="EMBL" id="CP036282">
    <property type="protein sequence ID" value="QDL56715.1"/>
    <property type="molecule type" value="Genomic_DNA"/>
</dbReference>
<sequence>MLDISKIRAITLDLDDTLWPIAPVITRAEDVLAQWLDAQAPGAAAIFRHPEQRAAVREAVVQSRPDLGHDLSAIRRESIRLALQQAQEDTDLAEPAFDVFFVERMRVQLYDDAGPALALLAAHYPLVAVSNGNADVHKVGLGQFFRHALSAREFGHAKPDARIFHAGASAVGVEASEVLHVGDDMSLDVLGALEAGMQTVWLNRTDHAWHHAAQPHATVTDLMELCNLLGLEA</sequence>
<dbReference type="SFLD" id="SFLDG01129">
    <property type="entry name" value="C1.5:_HAD__Beta-PGM__Phosphata"/>
    <property type="match status" value="1"/>
</dbReference>
<accession>A0A515EVK6</accession>
<dbReference type="NCBIfam" id="TIGR01509">
    <property type="entry name" value="HAD-SF-IA-v3"/>
    <property type="match status" value="1"/>
</dbReference>
<keyword evidence="1 2" id="KW-0378">Hydrolase</keyword>
<dbReference type="AlphaFoldDB" id="A0A515EVK6"/>
<dbReference type="PANTHER" id="PTHR43316:SF3">
    <property type="entry name" value="HALOACID DEHALOGENASE, TYPE II (AFU_ORTHOLOGUE AFUA_2G07750)-RELATED"/>
    <property type="match status" value="1"/>
</dbReference>
<dbReference type="SFLD" id="SFLDS00003">
    <property type="entry name" value="Haloacid_Dehalogenase"/>
    <property type="match status" value="1"/>
</dbReference>
<evidence type="ECO:0000313" key="3">
    <source>
        <dbReference type="Proteomes" id="UP000317365"/>
    </source>
</evidence>
<dbReference type="InterPro" id="IPR023214">
    <property type="entry name" value="HAD_sf"/>
</dbReference>
<dbReference type="InterPro" id="IPR006439">
    <property type="entry name" value="HAD-SF_hydro_IA"/>
</dbReference>
<dbReference type="InterPro" id="IPR051540">
    <property type="entry name" value="S-2-haloacid_dehalogenase"/>
</dbReference>
<dbReference type="PRINTS" id="PR00413">
    <property type="entry name" value="HADHALOGNASE"/>
</dbReference>
<reference evidence="3" key="2">
    <citation type="journal article" date="2020" name="Int. J. Syst. Evol. Microbiol.">
        <title>Genomic insights into a novel species Rhodoferax aquaticus sp. nov., isolated from freshwater.</title>
        <authorList>
            <person name="Li T."/>
            <person name="Zhuo Y."/>
            <person name="Jin C.Z."/>
            <person name="Wu X."/>
            <person name="Ko S.R."/>
            <person name="Jin F.J."/>
            <person name="Ahn C.Y."/>
            <person name="Oh H.M."/>
            <person name="Lee H.G."/>
            <person name="Jin L."/>
        </authorList>
    </citation>
    <scope>NUCLEOTIDE SEQUENCE [LARGE SCALE GENOMIC DNA]</scope>
    <source>
        <strain evidence="3">Gr-4</strain>
    </source>
</reference>
<keyword evidence="3" id="KW-1185">Reference proteome</keyword>
<dbReference type="PANTHER" id="PTHR43316">
    <property type="entry name" value="HYDROLASE, HALOACID DELAHOGENASE-RELATED"/>
    <property type="match status" value="1"/>
</dbReference>
<evidence type="ECO:0000313" key="2">
    <source>
        <dbReference type="EMBL" id="QDL56715.1"/>
    </source>
</evidence>
<dbReference type="SUPFAM" id="SSF56784">
    <property type="entry name" value="HAD-like"/>
    <property type="match status" value="1"/>
</dbReference>